<accession>A0A8H7MB22</accession>
<dbReference type="AlphaFoldDB" id="A0A8H7MB22"/>
<keyword evidence="5" id="KW-0456">Lyase</keyword>
<comment type="cofactor">
    <cofactor evidence="1">
        <name>heme b</name>
        <dbReference type="ChEBI" id="CHEBI:60344"/>
    </cofactor>
</comment>
<organism evidence="7 8">
    <name type="scientific">Lasiodiplodia theobromae</name>
    <dbReference type="NCBI Taxonomy" id="45133"/>
    <lineage>
        <taxon>Eukaryota</taxon>
        <taxon>Fungi</taxon>
        <taxon>Dikarya</taxon>
        <taxon>Ascomycota</taxon>
        <taxon>Pezizomycotina</taxon>
        <taxon>Dothideomycetes</taxon>
        <taxon>Dothideomycetes incertae sedis</taxon>
        <taxon>Botryosphaeriales</taxon>
        <taxon>Botryosphaeriaceae</taxon>
        <taxon>Lasiodiplodia</taxon>
    </lineage>
</organism>
<evidence type="ECO:0008006" key="9">
    <source>
        <dbReference type="Google" id="ProtNLM"/>
    </source>
</evidence>
<reference evidence="7" key="1">
    <citation type="submission" date="2016-08" db="EMBL/GenBank/DDBJ databases">
        <authorList>
            <person name="Yan J."/>
        </authorList>
    </citation>
    <scope>NUCLEOTIDE SEQUENCE</scope>
    <source>
        <strain evidence="7">CSS-01s</strain>
    </source>
</reference>
<dbReference type="EMBL" id="MDYX01000037">
    <property type="protein sequence ID" value="KAF9630188.1"/>
    <property type="molecule type" value="Genomic_DNA"/>
</dbReference>
<feature type="compositionally biased region" description="Acidic residues" evidence="6">
    <location>
        <begin position="83"/>
        <end position="92"/>
    </location>
</feature>
<reference evidence="7" key="2">
    <citation type="journal article" date="2018" name="DNA Res.">
        <title>Comparative genome and transcriptome analyses reveal adaptations to opportunistic infections in woody plant degrading pathogens of Botryosphaeriaceae.</title>
        <authorList>
            <person name="Yan J.Y."/>
            <person name="Zhao W.S."/>
            <person name="Chen Z."/>
            <person name="Xing Q.K."/>
            <person name="Zhang W."/>
            <person name="Chethana K.W.T."/>
            <person name="Xue M.F."/>
            <person name="Xu J.P."/>
            <person name="Phillips A.J.L."/>
            <person name="Wang Y."/>
            <person name="Liu J.H."/>
            <person name="Liu M."/>
            <person name="Zhou Y."/>
            <person name="Jayawardena R.S."/>
            <person name="Manawasinghe I.S."/>
            <person name="Huang J.B."/>
            <person name="Qiao G.H."/>
            <person name="Fu C.Y."/>
            <person name="Guo F.F."/>
            <person name="Dissanayake A.J."/>
            <person name="Peng Y.L."/>
            <person name="Hyde K.D."/>
            <person name="Li X.H."/>
        </authorList>
    </citation>
    <scope>NUCLEOTIDE SEQUENCE</scope>
    <source>
        <strain evidence="7">CSS-01s</strain>
    </source>
</reference>
<evidence type="ECO:0000256" key="3">
    <source>
        <dbReference type="ARBA" id="ARBA00022723"/>
    </source>
</evidence>
<dbReference type="GO" id="GO:0016829">
    <property type="term" value="F:lyase activity"/>
    <property type="evidence" value="ECO:0007669"/>
    <property type="project" value="UniProtKB-KW"/>
</dbReference>
<feature type="region of interest" description="Disordered" evidence="6">
    <location>
        <begin position="77"/>
        <end position="99"/>
    </location>
</feature>
<feature type="region of interest" description="Disordered" evidence="6">
    <location>
        <begin position="1"/>
        <end position="20"/>
    </location>
</feature>
<proteinExistence type="predicted"/>
<keyword evidence="4" id="KW-0408">Iron</keyword>
<dbReference type="Pfam" id="PF13816">
    <property type="entry name" value="Dehydratase_hem"/>
    <property type="match status" value="1"/>
</dbReference>
<name>A0A8H7MB22_9PEZI</name>
<keyword evidence="2" id="KW-0349">Heme</keyword>
<dbReference type="GO" id="GO:0046872">
    <property type="term" value="F:metal ion binding"/>
    <property type="evidence" value="ECO:0007669"/>
    <property type="project" value="UniProtKB-KW"/>
</dbReference>
<feature type="region of interest" description="Disordered" evidence="6">
    <location>
        <begin position="149"/>
        <end position="171"/>
    </location>
</feature>
<evidence type="ECO:0000256" key="6">
    <source>
        <dbReference type="SAM" id="MobiDB-lite"/>
    </source>
</evidence>
<comment type="caution">
    <text evidence="7">The sequence shown here is derived from an EMBL/GenBank/DDBJ whole genome shotgun (WGS) entry which is preliminary data.</text>
</comment>
<keyword evidence="3" id="KW-0479">Metal-binding</keyword>
<evidence type="ECO:0000256" key="1">
    <source>
        <dbReference type="ARBA" id="ARBA00001970"/>
    </source>
</evidence>
<evidence type="ECO:0000256" key="5">
    <source>
        <dbReference type="ARBA" id="ARBA00023239"/>
    </source>
</evidence>
<evidence type="ECO:0000256" key="4">
    <source>
        <dbReference type="ARBA" id="ARBA00023004"/>
    </source>
</evidence>
<gene>
    <name evidence="7" type="ORF">BFW01_g369</name>
</gene>
<evidence type="ECO:0000313" key="7">
    <source>
        <dbReference type="EMBL" id="KAF9630188.1"/>
    </source>
</evidence>
<dbReference type="Proteomes" id="UP000627934">
    <property type="component" value="Unassembled WGS sequence"/>
</dbReference>
<protein>
    <recommendedName>
        <fullName evidence="9">Phenylacetaldoxime dehydratase</fullName>
    </recommendedName>
</protein>
<evidence type="ECO:0000256" key="2">
    <source>
        <dbReference type="ARBA" id="ARBA00022617"/>
    </source>
</evidence>
<evidence type="ECO:0000313" key="8">
    <source>
        <dbReference type="Proteomes" id="UP000627934"/>
    </source>
</evidence>
<dbReference type="InterPro" id="IPR025702">
    <property type="entry name" value="OXD"/>
</dbReference>
<sequence length="400" mass="44402">MLEPAIPPHLQRPRTCPARLPHDAFEPPNAAYCARFPESITDLVMATICAQARSPAAELSPATDILAPVIAFLKHADGKEGSGDGDAEEEGQEEKSTLRPSAFDLISFRDAAGHHNVGVIAYWPGGRARFEEWSEASGFEAWWRGLDDASSPPSPLSPTSSSSEGAKEGKETDVGWFREVFFPTLDRYETVFSNQEAGEEGAARMRAGMSGPVREHVYWGSMRDRMPASQVDGLEGEKTAAAAAEGTTERHSSRVVVPGKKNLCVIRSGQDWSAMLPAERKLYLETMHPVLVKGMDFLRDEGRSIGCHSCRFVDELDLGDERKETERTFGFAFFNDMESLEKWSKSHRTHLDIFGRFLQYVKELDGNISLRLFHEVLVLKPEQQLLEYVGCHPKTGLMGV</sequence>